<dbReference type="RefSeq" id="WP_173292198.1">
    <property type="nucleotide sequence ID" value="NZ_AP021888.1"/>
</dbReference>
<dbReference type="Pfam" id="PF19567">
    <property type="entry name" value="CpsB_CapC"/>
    <property type="match status" value="1"/>
</dbReference>
<dbReference type="EC" id="3.1.3.48" evidence="2"/>
<keyword evidence="6" id="KW-1185">Reference proteome</keyword>
<dbReference type="Gene3D" id="3.20.20.140">
    <property type="entry name" value="Metal-dependent hydrolases"/>
    <property type="match status" value="1"/>
</dbReference>
<proteinExistence type="inferred from homology"/>
<evidence type="ECO:0000256" key="2">
    <source>
        <dbReference type="ARBA" id="ARBA00013064"/>
    </source>
</evidence>
<gene>
    <name evidence="5" type="primary">epsC</name>
    <name evidence="5" type="ORF">THMIRHAT_22310</name>
</gene>
<dbReference type="PANTHER" id="PTHR39181">
    <property type="entry name" value="TYROSINE-PROTEIN PHOSPHATASE YWQE"/>
    <property type="match status" value="1"/>
</dbReference>
<name>A0A6F8PQU7_9GAMM</name>
<accession>A0A6F8PQU7</accession>
<sequence>MYDLHNHLLPGIDDGSPDINTSLELAKIAISQGITHMVCTPHIHPGRYDNTLASIATALNSFKEALVQHNLNLIVSAAAEVRIGPEILSAIKLNTLPFLGTWNNQQVLLIEFPSNMIPIGSEKLTQWLIAQNIIPMIAHPERNQAIIDNPNRLRTFLDQGCLTQITAGAITGNFGQKPQKTAEILLLEDKVTILATDAHNLSYRPPVIQESLQKVTQLIGETRAKKLVLDNPMEIAINKWH</sequence>
<dbReference type="InterPro" id="IPR016667">
    <property type="entry name" value="Caps_polysacc_synth_CpsB/CapC"/>
</dbReference>
<dbReference type="KEGG" id="tzo:THMIRHAT_22310"/>
<dbReference type="GO" id="GO:0004725">
    <property type="term" value="F:protein tyrosine phosphatase activity"/>
    <property type="evidence" value="ECO:0007669"/>
    <property type="project" value="UniProtKB-EC"/>
</dbReference>
<dbReference type="UniPathway" id="UPA00934"/>
<dbReference type="InterPro" id="IPR032466">
    <property type="entry name" value="Metal_Hydrolase"/>
</dbReference>
<comment type="similarity">
    <text evidence="1">Belongs to the metallo-dependent hydrolases superfamily. CpsB/CapC family.</text>
</comment>
<protein>
    <recommendedName>
        <fullName evidence="2">protein-tyrosine-phosphatase</fullName>
        <ecNumber evidence="2">3.1.3.48</ecNumber>
    </recommendedName>
</protein>
<dbReference type="PIRSF" id="PIRSF016557">
    <property type="entry name" value="Caps_synth_CpsB"/>
    <property type="match status" value="1"/>
</dbReference>
<evidence type="ECO:0000313" key="5">
    <source>
        <dbReference type="EMBL" id="BBP44485.1"/>
    </source>
</evidence>
<evidence type="ECO:0000256" key="3">
    <source>
        <dbReference type="ARBA" id="ARBA00022801"/>
    </source>
</evidence>
<dbReference type="Proteomes" id="UP000501466">
    <property type="component" value="Chromosome"/>
</dbReference>
<dbReference type="EMBL" id="AP021888">
    <property type="protein sequence ID" value="BBP44485.1"/>
    <property type="molecule type" value="Genomic_DNA"/>
</dbReference>
<comment type="catalytic activity">
    <reaction evidence="4">
        <text>O-phospho-L-tyrosyl-[protein] + H2O = L-tyrosyl-[protein] + phosphate</text>
        <dbReference type="Rhea" id="RHEA:10684"/>
        <dbReference type="Rhea" id="RHEA-COMP:10136"/>
        <dbReference type="Rhea" id="RHEA-COMP:20101"/>
        <dbReference type="ChEBI" id="CHEBI:15377"/>
        <dbReference type="ChEBI" id="CHEBI:43474"/>
        <dbReference type="ChEBI" id="CHEBI:46858"/>
        <dbReference type="ChEBI" id="CHEBI:61978"/>
        <dbReference type="EC" id="3.1.3.48"/>
    </reaction>
</comment>
<dbReference type="GO" id="GO:0045227">
    <property type="term" value="P:capsule polysaccharide biosynthetic process"/>
    <property type="evidence" value="ECO:0007669"/>
    <property type="project" value="UniProtKB-UniPathway"/>
</dbReference>
<dbReference type="AlphaFoldDB" id="A0A6F8PQU7"/>
<evidence type="ECO:0000256" key="4">
    <source>
        <dbReference type="ARBA" id="ARBA00051722"/>
    </source>
</evidence>
<dbReference type="SUPFAM" id="SSF51556">
    <property type="entry name" value="Metallo-dependent hydrolases"/>
    <property type="match status" value="1"/>
</dbReference>
<dbReference type="PANTHER" id="PTHR39181:SF1">
    <property type="entry name" value="TYROSINE-PROTEIN PHOSPHATASE YWQE"/>
    <property type="match status" value="1"/>
</dbReference>
<dbReference type="GO" id="GO:0030145">
    <property type="term" value="F:manganese ion binding"/>
    <property type="evidence" value="ECO:0007669"/>
    <property type="project" value="InterPro"/>
</dbReference>
<evidence type="ECO:0000313" key="6">
    <source>
        <dbReference type="Proteomes" id="UP000501466"/>
    </source>
</evidence>
<reference evidence="6" key="1">
    <citation type="submission" date="2019-11" db="EMBL/GenBank/DDBJ databases">
        <title>Isolation and characterization of two novel species in the genus Thiomicrorhabdus.</title>
        <authorList>
            <person name="Mochizuki J."/>
            <person name="Kojima H."/>
            <person name="Fukui M."/>
        </authorList>
    </citation>
    <scope>NUCLEOTIDE SEQUENCE [LARGE SCALE GENOMIC DNA]</scope>
    <source>
        <strain evidence="6">AkT22</strain>
    </source>
</reference>
<organism evidence="5 6">
    <name type="scientific">Thiosulfativibrio zosterae</name>
    <dbReference type="NCBI Taxonomy" id="2675053"/>
    <lineage>
        <taxon>Bacteria</taxon>
        <taxon>Pseudomonadati</taxon>
        <taxon>Pseudomonadota</taxon>
        <taxon>Gammaproteobacteria</taxon>
        <taxon>Thiotrichales</taxon>
        <taxon>Piscirickettsiaceae</taxon>
        <taxon>Thiosulfativibrio</taxon>
    </lineage>
</organism>
<keyword evidence="3" id="KW-0378">Hydrolase</keyword>
<evidence type="ECO:0000256" key="1">
    <source>
        <dbReference type="ARBA" id="ARBA00005750"/>
    </source>
</evidence>